<comment type="caution">
    <text evidence="1">The sequence shown here is derived from an EMBL/GenBank/DDBJ whole genome shotgun (WGS) entry which is preliminary data.</text>
</comment>
<gene>
    <name evidence="1" type="ORF">Q7C36_020009</name>
</gene>
<dbReference type="AlphaFoldDB" id="A0AA88LSU9"/>
<organism evidence="1 2">
    <name type="scientific">Tachysurus vachellii</name>
    <name type="common">Darkbarbel catfish</name>
    <name type="synonym">Pelteobagrus vachellii</name>
    <dbReference type="NCBI Taxonomy" id="175792"/>
    <lineage>
        <taxon>Eukaryota</taxon>
        <taxon>Metazoa</taxon>
        <taxon>Chordata</taxon>
        <taxon>Craniata</taxon>
        <taxon>Vertebrata</taxon>
        <taxon>Euteleostomi</taxon>
        <taxon>Actinopterygii</taxon>
        <taxon>Neopterygii</taxon>
        <taxon>Teleostei</taxon>
        <taxon>Ostariophysi</taxon>
        <taxon>Siluriformes</taxon>
        <taxon>Bagridae</taxon>
        <taxon>Tachysurus</taxon>
    </lineage>
</organism>
<proteinExistence type="predicted"/>
<evidence type="ECO:0000313" key="1">
    <source>
        <dbReference type="EMBL" id="KAK2823409.1"/>
    </source>
</evidence>
<sequence>MCIAFSTLSSFLFKPRRVVSHRSLTYEHLLCVFTDEFIRAEIFHNNPKPTGFHACNIYMSAVFWRSQENTSCIGLSSLDVTQISDYRQVLYFDLV</sequence>
<keyword evidence="2" id="KW-1185">Reference proteome</keyword>
<reference evidence="1" key="1">
    <citation type="submission" date="2023-08" db="EMBL/GenBank/DDBJ databases">
        <title>Pelteobagrus vachellii genome.</title>
        <authorList>
            <person name="Liu H."/>
        </authorList>
    </citation>
    <scope>NUCLEOTIDE SEQUENCE</scope>
    <source>
        <strain evidence="1">PRFRI_2022a</strain>
        <tissue evidence="1">Muscle</tissue>
    </source>
</reference>
<evidence type="ECO:0000313" key="2">
    <source>
        <dbReference type="Proteomes" id="UP001187315"/>
    </source>
</evidence>
<dbReference type="EMBL" id="JAVHJS010000021">
    <property type="protein sequence ID" value="KAK2823409.1"/>
    <property type="molecule type" value="Genomic_DNA"/>
</dbReference>
<dbReference type="Proteomes" id="UP001187315">
    <property type="component" value="Unassembled WGS sequence"/>
</dbReference>
<accession>A0AA88LSU9</accession>
<name>A0AA88LSU9_TACVA</name>
<protein>
    <submittedName>
        <fullName evidence="1">Uncharacterized protein</fullName>
    </submittedName>
</protein>